<dbReference type="AlphaFoldDB" id="A0AAV7KGB8"/>
<dbReference type="EMBL" id="JAKMXF010000042">
    <property type="protein sequence ID" value="KAI6660121.1"/>
    <property type="molecule type" value="Genomic_DNA"/>
</dbReference>
<gene>
    <name evidence="1" type="ORF">LOD99_10565</name>
</gene>
<proteinExistence type="predicted"/>
<evidence type="ECO:0000313" key="1">
    <source>
        <dbReference type="EMBL" id="KAI6660121.1"/>
    </source>
</evidence>
<organism evidence="1 2">
    <name type="scientific">Oopsacas minuta</name>
    <dbReference type="NCBI Taxonomy" id="111878"/>
    <lineage>
        <taxon>Eukaryota</taxon>
        <taxon>Metazoa</taxon>
        <taxon>Porifera</taxon>
        <taxon>Hexactinellida</taxon>
        <taxon>Hexasterophora</taxon>
        <taxon>Lyssacinosida</taxon>
        <taxon>Leucopsacidae</taxon>
        <taxon>Oopsacas</taxon>
    </lineage>
</organism>
<comment type="caution">
    <text evidence="1">The sequence shown here is derived from an EMBL/GenBank/DDBJ whole genome shotgun (WGS) entry which is preliminary data.</text>
</comment>
<dbReference type="SUPFAM" id="SSF50156">
    <property type="entry name" value="PDZ domain-like"/>
    <property type="match status" value="1"/>
</dbReference>
<accession>A0AAV7KGB8</accession>
<evidence type="ECO:0000313" key="2">
    <source>
        <dbReference type="Proteomes" id="UP001165289"/>
    </source>
</evidence>
<keyword evidence="2" id="KW-1185">Reference proteome</keyword>
<dbReference type="Gene3D" id="2.30.42.10">
    <property type="match status" value="1"/>
</dbReference>
<dbReference type="Proteomes" id="UP001165289">
    <property type="component" value="Unassembled WGS sequence"/>
</dbReference>
<evidence type="ECO:0008006" key="3">
    <source>
        <dbReference type="Google" id="ProtNLM"/>
    </source>
</evidence>
<protein>
    <recommendedName>
        <fullName evidence="3">PDZ domain-containing protein</fullName>
    </recommendedName>
</protein>
<name>A0AAV7KGB8_9METZ</name>
<sequence>MSFGKVSGYAFPHSLSLCPCTIPLELYPGFLVPDLVLELKFATPCILVQENVRESSFVSPSSSHYFHIPLLFILESCLPNQVSTQSLLSNDSDVYQKSLSKQQKLEFSIVERMCENTHIGIFISQIHSDHSSGCYDKLRQGDRIFEVNTLLFHT</sequence>
<reference evidence="1 2" key="1">
    <citation type="journal article" date="2023" name="BMC Biol.">
        <title>The compact genome of the sponge Oopsacas minuta (Hexactinellida) is lacking key metazoan core genes.</title>
        <authorList>
            <person name="Santini S."/>
            <person name="Schenkelaars Q."/>
            <person name="Jourda C."/>
            <person name="Duchesne M."/>
            <person name="Belahbib H."/>
            <person name="Rocher C."/>
            <person name="Selva M."/>
            <person name="Riesgo A."/>
            <person name="Vervoort M."/>
            <person name="Leys S.P."/>
            <person name="Kodjabachian L."/>
            <person name="Le Bivic A."/>
            <person name="Borchiellini C."/>
            <person name="Claverie J.M."/>
            <person name="Renard E."/>
        </authorList>
    </citation>
    <scope>NUCLEOTIDE SEQUENCE [LARGE SCALE GENOMIC DNA]</scope>
    <source>
        <strain evidence="1">SPO-2</strain>
    </source>
</reference>
<dbReference type="InterPro" id="IPR036034">
    <property type="entry name" value="PDZ_sf"/>
</dbReference>